<dbReference type="Proteomes" id="UP000829291">
    <property type="component" value="Chromosome 4"/>
</dbReference>
<organism evidence="4">
    <name type="scientific">Neodiprion lecontei</name>
    <name type="common">Redheaded pine sawfly</name>
    <dbReference type="NCBI Taxonomy" id="441921"/>
    <lineage>
        <taxon>Eukaryota</taxon>
        <taxon>Metazoa</taxon>
        <taxon>Ecdysozoa</taxon>
        <taxon>Arthropoda</taxon>
        <taxon>Hexapoda</taxon>
        <taxon>Insecta</taxon>
        <taxon>Pterygota</taxon>
        <taxon>Neoptera</taxon>
        <taxon>Endopterygota</taxon>
        <taxon>Hymenoptera</taxon>
        <taxon>Tenthredinoidea</taxon>
        <taxon>Diprionidae</taxon>
        <taxon>Diprioninae</taxon>
        <taxon>Neodiprion</taxon>
    </lineage>
</organism>
<feature type="transmembrane region" description="Helical" evidence="1">
    <location>
        <begin position="50"/>
        <end position="73"/>
    </location>
</feature>
<keyword evidence="1" id="KW-0472">Membrane</keyword>
<keyword evidence="1" id="KW-0812">Transmembrane</keyword>
<dbReference type="RefSeq" id="XP_015514353.1">
    <property type="nucleotide sequence ID" value="XM_015658867.2"/>
</dbReference>
<sequence length="132" mass="14896">MEFLSNARIVLVTLFVSSIKLTSANYCEWNTCQSWEYCCGDNMCCTNNDVVLNLTILVCAALALLLICCSMLFMCRYLCRVRHPVFQLVGIDGCFAKDAESTSNLPAFEVVNEDRIYTEPPPPYSEVTRNVK</sequence>
<reference evidence="4" key="1">
    <citation type="submission" date="2025-08" db="UniProtKB">
        <authorList>
            <consortium name="RefSeq"/>
        </authorList>
    </citation>
    <scope>IDENTIFICATION</scope>
    <source>
        <tissue evidence="4">Thorax and Abdomen</tissue>
    </source>
</reference>
<gene>
    <name evidence="4" type="primary">LOC107220317</name>
</gene>
<dbReference type="AlphaFoldDB" id="A0A6J0BKS2"/>
<evidence type="ECO:0000313" key="4">
    <source>
        <dbReference type="RefSeq" id="XP_015514353.1"/>
    </source>
</evidence>
<feature type="signal peptide" evidence="2">
    <location>
        <begin position="1"/>
        <end position="24"/>
    </location>
</feature>
<evidence type="ECO:0000256" key="2">
    <source>
        <dbReference type="SAM" id="SignalP"/>
    </source>
</evidence>
<feature type="chain" id="PRO_5026938376" evidence="2">
    <location>
        <begin position="25"/>
        <end position="132"/>
    </location>
</feature>
<evidence type="ECO:0000256" key="1">
    <source>
        <dbReference type="SAM" id="Phobius"/>
    </source>
</evidence>
<dbReference type="KEGG" id="nlo:107220317"/>
<dbReference type="InParanoid" id="A0A6J0BKS2"/>
<protein>
    <submittedName>
        <fullName evidence="4">Uncharacterized protein LOC107220317</fullName>
    </submittedName>
</protein>
<evidence type="ECO:0000313" key="3">
    <source>
        <dbReference type="Proteomes" id="UP000829291"/>
    </source>
</evidence>
<keyword evidence="1" id="KW-1133">Transmembrane helix</keyword>
<accession>A0A6J0BKS2</accession>
<name>A0A6J0BKS2_NEOLC</name>
<dbReference type="GeneID" id="107220317"/>
<dbReference type="OrthoDB" id="7687827at2759"/>
<keyword evidence="3" id="KW-1185">Reference proteome</keyword>
<proteinExistence type="predicted"/>
<keyword evidence="2" id="KW-0732">Signal</keyword>